<dbReference type="GO" id="GO:0003729">
    <property type="term" value="F:mRNA binding"/>
    <property type="evidence" value="ECO:0007669"/>
    <property type="project" value="TreeGrafter"/>
</dbReference>
<dbReference type="AlphaFoldDB" id="A0A8J6E1A7"/>
<dbReference type="PANTHER" id="PTHR11208">
    <property type="entry name" value="RNA-BINDING PROTEIN RELATED"/>
    <property type="match status" value="1"/>
</dbReference>
<dbReference type="PROSITE" id="PS50084">
    <property type="entry name" value="KH_TYPE_1"/>
    <property type="match status" value="1"/>
</dbReference>
<dbReference type="GO" id="GO:0048024">
    <property type="term" value="P:regulation of mRNA splicing, via spliceosome"/>
    <property type="evidence" value="ECO:0007669"/>
    <property type="project" value="TreeGrafter"/>
</dbReference>
<dbReference type="GO" id="GO:0000398">
    <property type="term" value="P:mRNA splicing, via spliceosome"/>
    <property type="evidence" value="ECO:0007669"/>
    <property type="project" value="UniProtKB-UniRule"/>
</dbReference>
<feature type="region of interest" description="Disordered" evidence="4">
    <location>
        <begin position="310"/>
        <end position="332"/>
    </location>
</feature>
<keyword evidence="3" id="KW-0863">Zinc-finger</keyword>
<dbReference type="Gene3D" id="3.30.1370.10">
    <property type="entry name" value="K Homology domain, type 1"/>
    <property type="match status" value="1"/>
</dbReference>
<keyword evidence="3" id="KW-0479">Metal-binding</keyword>
<evidence type="ECO:0000313" key="6">
    <source>
        <dbReference type="EMBL" id="KAG9396114.1"/>
    </source>
</evidence>
<dbReference type="InterPro" id="IPR036612">
    <property type="entry name" value="KH_dom_type_1_sf"/>
</dbReference>
<dbReference type="Pfam" id="PF22675">
    <property type="entry name" value="KH-I_KHDC4-BBP"/>
    <property type="match status" value="1"/>
</dbReference>
<feature type="compositionally biased region" description="Pro residues" evidence="4">
    <location>
        <begin position="315"/>
        <end position="332"/>
    </location>
</feature>
<evidence type="ECO:0000259" key="5">
    <source>
        <dbReference type="SMART" id="SM00322"/>
    </source>
</evidence>
<dbReference type="SUPFAM" id="SSF54791">
    <property type="entry name" value="Eukaryotic type KH-domain (KH-domain type I)"/>
    <property type="match status" value="1"/>
</dbReference>
<organism evidence="6 7">
    <name type="scientific">Carpediemonas membranifera</name>
    <dbReference type="NCBI Taxonomy" id="201153"/>
    <lineage>
        <taxon>Eukaryota</taxon>
        <taxon>Metamonada</taxon>
        <taxon>Carpediemonas-like organisms</taxon>
        <taxon>Carpediemonas</taxon>
    </lineage>
</organism>
<proteinExistence type="inferred from homology"/>
<accession>A0A8J6E1A7</accession>
<dbReference type="SMART" id="SM00322">
    <property type="entry name" value="KH"/>
    <property type="match status" value="1"/>
</dbReference>
<comment type="subcellular location">
    <subcellularLocation>
        <location evidence="3">Nucleus</location>
    </subcellularLocation>
</comment>
<evidence type="ECO:0000256" key="1">
    <source>
        <dbReference type="ARBA" id="ARBA00022884"/>
    </source>
</evidence>
<evidence type="ECO:0000256" key="2">
    <source>
        <dbReference type="PROSITE-ProRule" id="PRU00117"/>
    </source>
</evidence>
<comment type="similarity">
    <text evidence="3">Belongs to the BBP/SF1 family.</text>
</comment>
<protein>
    <recommendedName>
        <fullName evidence="3">Branchpoint-bridging protein</fullName>
    </recommendedName>
</protein>
<evidence type="ECO:0000256" key="4">
    <source>
        <dbReference type="SAM" id="MobiDB-lite"/>
    </source>
</evidence>
<keyword evidence="7" id="KW-1185">Reference proteome</keyword>
<sequence>MAFHAFASEAPFEFTDFSKPKLSRWTDVEDDFYTSQKEVVPGFKIGSEIPPNLPAGLSEYELRAIEATVRVHDIAQKLENGVITPYDEEAAVLDDLLKNSMQSTARGSEALTNWMHETIEQAMTTNHLFFVPSNRINRPDKIRTKVMLGSVQAQHPDMNYSGQIIGPKGATLKAMEAESGTKISVRGQGASNDGAGRAETDEELHVAIEGDTIIQVLRARRMIWEVIEDPELKQAQLRMLAAMNGTKNFLACRFCGGQHNSEDCRYAPSVTKDVVLKEEVDADKDLDAFLDDIDGVGDVVAHPWLAEAAENAAPEAPPPPPADDFMPPMPGL</sequence>
<dbReference type="GO" id="GO:0005681">
    <property type="term" value="C:spliceosomal complex"/>
    <property type="evidence" value="ECO:0007669"/>
    <property type="project" value="UniProtKB-KW"/>
</dbReference>
<keyword evidence="3" id="KW-0539">Nucleus</keyword>
<dbReference type="EMBL" id="JAHDYR010000007">
    <property type="protein sequence ID" value="KAG9396114.1"/>
    <property type="molecule type" value="Genomic_DNA"/>
</dbReference>
<dbReference type="GO" id="GO:0045131">
    <property type="term" value="F:pre-mRNA branch point binding"/>
    <property type="evidence" value="ECO:0007669"/>
    <property type="project" value="UniProtKB-UniRule"/>
</dbReference>
<gene>
    <name evidence="6" type="ORF">J8273_2466</name>
</gene>
<keyword evidence="3" id="KW-0507">mRNA processing</keyword>
<dbReference type="Proteomes" id="UP000717585">
    <property type="component" value="Unassembled WGS sequence"/>
</dbReference>
<dbReference type="PANTHER" id="PTHR11208:SF45">
    <property type="entry name" value="SPLICING FACTOR 1"/>
    <property type="match status" value="1"/>
</dbReference>
<dbReference type="InterPro" id="IPR045071">
    <property type="entry name" value="BBP-like"/>
</dbReference>
<keyword evidence="3" id="KW-0862">Zinc</keyword>
<dbReference type="OrthoDB" id="6777263at2759"/>
<reference evidence="6" key="1">
    <citation type="submission" date="2021-05" db="EMBL/GenBank/DDBJ databases">
        <title>A free-living protist that lacks canonical eukaryotic 1 DNA replication and segregation systems.</title>
        <authorList>
            <person name="Salas-Leiva D.E."/>
            <person name="Tromer E.C."/>
            <person name="Curtis B.A."/>
            <person name="Jerlstrom-Hultqvist J."/>
            <person name="Kolisko M."/>
            <person name="Yi Z."/>
            <person name="Salas-Leiva J.S."/>
            <person name="Gallot-Lavallee L."/>
            <person name="Kops G.J.P.L."/>
            <person name="Archibald J.M."/>
            <person name="Simpson A.G.B."/>
            <person name="Roger A.J."/>
        </authorList>
    </citation>
    <scope>NUCLEOTIDE SEQUENCE</scope>
    <source>
        <strain evidence="6">BICM</strain>
    </source>
</reference>
<comment type="caution">
    <text evidence="6">The sequence shown here is derived from an EMBL/GenBank/DDBJ whole genome shotgun (WGS) entry which is preliminary data.</text>
</comment>
<evidence type="ECO:0000256" key="3">
    <source>
        <dbReference type="RuleBase" id="RU367126"/>
    </source>
</evidence>
<name>A0A8J6E1A7_9EUKA</name>
<dbReference type="InterPro" id="IPR004087">
    <property type="entry name" value="KH_dom"/>
</dbReference>
<comment type="function">
    <text evidence="3">Necessary for the splicing of pre-mRNA. Has a role in the recognition of the branch site (5'-UACUAAC-3'), the pyrimidine tract and the 3'-splice site at the 3'-end of introns.</text>
</comment>
<evidence type="ECO:0000313" key="7">
    <source>
        <dbReference type="Proteomes" id="UP000717585"/>
    </source>
</evidence>
<keyword evidence="3" id="KW-0508">mRNA splicing</keyword>
<keyword evidence="1 2" id="KW-0694">RNA-binding</keyword>
<dbReference type="InterPro" id="IPR055256">
    <property type="entry name" value="KH_1_KHDC4/BBP-like"/>
</dbReference>
<dbReference type="GO" id="GO:0008270">
    <property type="term" value="F:zinc ion binding"/>
    <property type="evidence" value="ECO:0007669"/>
    <property type="project" value="UniProtKB-UniRule"/>
</dbReference>
<feature type="domain" description="K Homology" evidence="5">
    <location>
        <begin position="140"/>
        <end position="228"/>
    </location>
</feature>
<keyword evidence="3" id="KW-0747">Spliceosome</keyword>